<comment type="caution">
    <text evidence="6">The sequence shown here is derived from an EMBL/GenBank/DDBJ whole genome shotgun (WGS) entry which is preliminary data.</text>
</comment>
<name>A0ABP9TQR5_9MICC</name>
<evidence type="ECO:0000256" key="1">
    <source>
        <dbReference type="ARBA" id="ARBA00023015"/>
    </source>
</evidence>
<dbReference type="InterPro" id="IPR001647">
    <property type="entry name" value="HTH_TetR"/>
</dbReference>
<dbReference type="PANTHER" id="PTHR30055">
    <property type="entry name" value="HTH-TYPE TRANSCRIPTIONAL REGULATOR RUTR"/>
    <property type="match status" value="1"/>
</dbReference>
<feature type="DNA-binding region" description="H-T-H motif" evidence="4">
    <location>
        <begin position="48"/>
        <end position="67"/>
    </location>
</feature>
<keyword evidence="7" id="KW-1185">Reference proteome</keyword>
<dbReference type="SUPFAM" id="SSF46689">
    <property type="entry name" value="Homeodomain-like"/>
    <property type="match status" value="1"/>
</dbReference>
<dbReference type="EMBL" id="BAABLK010000078">
    <property type="protein sequence ID" value="GAA5228540.1"/>
    <property type="molecule type" value="Genomic_DNA"/>
</dbReference>
<evidence type="ECO:0000256" key="2">
    <source>
        <dbReference type="ARBA" id="ARBA00023125"/>
    </source>
</evidence>
<evidence type="ECO:0000259" key="5">
    <source>
        <dbReference type="PROSITE" id="PS50977"/>
    </source>
</evidence>
<sequence length="219" mass="23914">MVASEQAAQGAKRSYRSLVRQEGALDTRRRIAAAAQDLFEEFGFSGTTVANIATRAGVAVPTVYSTFGSKSAIVSALLSQMEHDADSASWARRIAQETDPRRKLAVFAQWTTGLFSSSKAIIRAVHGAAADPAINELHEQGNRNRRDGLSAVISSLGQDNSLLTGLSEELALDRAWMLTGVELYLSATEGCRWTDIEYQQWLTTLLQQQLLDNKRPTSP</sequence>
<feature type="domain" description="HTH tetR-type" evidence="5">
    <location>
        <begin position="25"/>
        <end position="85"/>
    </location>
</feature>
<keyword evidence="3" id="KW-0804">Transcription</keyword>
<keyword evidence="2 4" id="KW-0238">DNA-binding</keyword>
<dbReference type="Proteomes" id="UP001501257">
    <property type="component" value="Unassembled WGS sequence"/>
</dbReference>
<reference evidence="7" key="1">
    <citation type="journal article" date="2019" name="Int. J. Syst. Evol. Microbiol.">
        <title>The Global Catalogue of Microorganisms (GCM) 10K type strain sequencing project: providing services to taxonomists for standard genome sequencing and annotation.</title>
        <authorList>
            <consortium name="The Broad Institute Genomics Platform"/>
            <consortium name="The Broad Institute Genome Sequencing Center for Infectious Disease"/>
            <person name="Wu L."/>
            <person name="Ma J."/>
        </authorList>
    </citation>
    <scope>NUCLEOTIDE SEQUENCE [LARGE SCALE GENOMIC DNA]</scope>
    <source>
        <strain evidence="7">JCM 18952</strain>
    </source>
</reference>
<dbReference type="Pfam" id="PF00440">
    <property type="entry name" value="TetR_N"/>
    <property type="match status" value="1"/>
</dbReference>
<dbReference type="RefSeq" id="WP_210100348.1">
    <property type="nucleotide sequence ID" value="NZ_BAABLK010000078.1"/>
</dbReference>
<dbReference type="InterPro" id="IPR050109">
    <property type="entry name" value="HTH-type_TetR-like_transc_reg"/>
</dbReference>
<evidence type="ECO:0000313" key="7">
    <source>
        <dbReference type="Proteomes" id="UP001501257"/>
    </source>
</evidence>
<evidence type="ECO:0000256" key="4">
    <source>
        <dbReference type="PROSITE-ProRule" id="PRU00335"/>
    </source>
</evidence>
<dbReference type="InterPro" id="IPR009057">
    <property type="entry name" value="Homeodomain-like_sf"/>
</dbReference>
<organism evidence="6 7">
    <name type="scientific">Paeniglutamicibacter antarcticus</name>
    <dbReference type="NCBI Taxonomy" id="494023"/>
    <lineage>
        <taxon>Bacteria</taxon>
        <taxon>Bacillati</taxon>
        <taxon>Actinomycetota</taxon>
        <taxon>Actinomycetes</taxon>
        <taxon>Micrococcales</taxon>
        <taxon>Micrococcaceae</taxon>
        <taxon>Paeniglutamicibacter</taxon>
    </lineage>
</organism>
<evidence type="ECO:0000313" key="6">
    <source>
        <dbReference type="EMBL" id="GAA5228540.1"/>
    </source>
</evidence>
<protein>
    <recommendedName>
        <fullName evidence="5">HTH tetR-type domain-containing protein</fullName>
    </recommendedName>
</protein>
<dbReference type="Gene3D" id="1.10.357.10">
    <property type="entry name" value="Tetracycline Repressor, domain 2"/>
    <property type="match status" value="1"/>
</dbReference>
<dbReference type="PANTHER" id="PTHR30055:SF234">
    <property type="entry name" value="HTH-TYPE TRANSCRIPTIONAL REGULATOR BETI"/>
    <property type="match status" value="1"/>
</dbReference>
<accession>A0ABP9TQR5</accession>
<gene>
    <name evidence="6" type="ORF">GCM10025778_30780</name>
</gene>
<keyword evidence="1" id="KW-0805">Transcription regulation</keyword>
<proteinExistence type="predicted"/>
<dbReference type="PROSITE" id="PS50977">
    <property type="entry name" value="HTH_TETR_2"/>
    <property type="match status" value="1"/>
</dbReference>
<evidence type="ECO:0000256" key="3">
    <source>
        <dbReference type="ARBA" id="ARBA00023163"/>
    </source>
</evidence>
<dbReference type="PRINTS" id="PR00455">
    <property type="entry name" value="HTHTETR"/>
</dbReference>